<evidence type="ECO:0000313" key="3">
    <source>
        <dbReference type="Proteomes" id="UP001156831"/>
    </source>
</evidence>
<feature type="transmembrane region" description="Helical" evidence="1">
    <location>
        <begin position="86"/>
        <end position="119"/>
    </location>
</feature>
<feature type="transmembrane region" description="Helical" evidence="1">
    <location>
        <begin position="139"/>
        <end position="165"/>
    </location>
</feature>
<dbReference type="PANTHER" id="PTHR39165">
    <property type="entry name" value="IG HYPOTHETICAL 17883"/>
    <property type="match status" value="1"/>
</dbReference>
<dbReference type="PANTHER" id="PTHR39165:SF1">
    <property type="entry name" value="DUF456 DOMAIN-CONTAINING PROTEIN"/>
    <property type="match status" value="1"/>
</dbReference>
<name>A0ABT6JIW8_9GAMM</name>
<dbReference type="Pfam" id="PF04306">
    <property type="entry name" value="DUF456"/>
    <property type="match status" value="1"/>
</dbReference>
<evidence type="ECO:0000256" key="1">
    <source>
        <dbReference type="SAM" id="Phobius"/>
    </source>
</evidence>
<reference evidence="2 3" key="1">
    <citation type="submission" date="2023-04" db="EMBL/GenBank/DDBJ databases">
        <title>Luteimonas sp. M1R5S18.</title>
        <authorList>
            <person name="Sun J.-Q."/>
        </authorList>
    </citation>
    <scope>NUCLEOTIDE SEQUENCE [LARGE SCALE GENOMIC DNA]</scope>
    <source>
        <strain evidence="2 3">M1R5S18</strain>
    </source>
</reference>
<keyword evidence="1" id="KW-1133">Transmembrane helix</keyword>
<feature type="transmembrane region" description="Helical" evidence="1">
    <location>
        <begin position="6"/>
        <end position="24"/>
    </location>
</feature>
<dbReference type="EMBL" id="JARXRN010000020">
    <property type="protein sequence ID" value="MDH5830001.1"/>
    <property type="molecule type" value="Genomic_DNA"/>
</dbReference>
<comment type="caution">
    <text evidence="2">The sequence shown here is derived from an EMBL/GenBank/DDBJ whole genome shotgun (WGS) entry which is preliminary data.</text>
</comment>
<gene>
    <name evidence="2" type="ORF">QFW80_05640</name>
</gene>
<dbReference type="InterPro" id="IPR007403">
    <property type="entry name" value="DUF456"/>
</dbReference>
<sequence length="167" mass="17036">MEAQSIYYAIAILLVLVGLAGIVLPALPGLPLVFAGMLLAAWAGGFEQIGGWTVLALAVLTLVSIGVDFLASAAGAKRVGASRLAVIGALVGTVVGLFFGLIGVFVGPFAGAVIGELVARKGLGHRDLGQATRVGIGTWFGLFVGIVLKLTLAFAMVGIFALAWWTD</sequence>
<keyword evidence="1" id="KW-0812">Transmembrane</keyword>
<protein>
    <submittedName>
        <fullName evidence="2">DUF456 domain-containing protein</fullName>
    </submittedName>
</protein>
<dbReference type="Proteomes" id="UP001156831">
    <property type="component" value="Unassembled WGS sequence"/>
</dbReference>
<keyword evidence="1" id="KW-0472">Membrane</keyword>
<accession>A0ABT6JIW8</accession>
<feature type="transmembrane region" description="Helical" evidence="1">
    <location>
        <begin position="52"/>
        <end position="74"/>
    </location>
</feature>
<evidence type="ECO:0000313" key="2">
    <source>
        <dbReference type="EMBL" id="MDH5830001.1"/>
    </source>
</evidence>
<organism evidence="2 3">
    <name type="scientific">Luteimonas rhizosphaericola</name>
    <dbReference type="NCBI Taxonomy" id="3042024"/>
    <lineage>
        <taxon>Bacteria</taxon>
        <taxon>Pseudomonadati</taxon>
        <taxon>Pseudomonadota</taxon>
        <taxon>Gammaproteobacteria</taxon>
        <taxon>Lysobacterales</taxon>
        <taxon>Lysobacteraceae</taxon>
        <taxon>Luteimonas</taxon>
    </lineage>
</organism>
<dbReference type="RefSeq" id="WP_280600432.1">
    <property type="nucleotide sequence ID" value="NZ_JARXRN010000020.1"/>
</dbReference>
<proteinExistence type="predicted"/>
<keyword evidence="3" id="KW-1185">Reference proteome</keyword>